<evidence type="ECO:0000259" key="9">
    <source>
        <dbReference type="Pfam" id="PF13567"/>
    </source>
</evidence>
<name>A0ABT3HFG7_9HYPH</name>
<feature type="transmembrane region" description="Helical" evidence="7">
    <location>
        <begin position="412"/>
        <end position="435"/>
    </location>
</feature>
<dbReference type="PANTHER" id="PTHR30619">
    <property type="entry name" value="DNA INTERNALIZATION/COMPETENCE PROTEIN COMEC/REC2"/>
    <property type="match status" value="1"/>
</dbReference>
<keyword evidence="11" id="KW-1185">Reference proteome</keyword>
<feature type="transmembrane region" description="Helical" evidence="7">
    <location>
        <begin position="506"/>
        <end position="527"/>
    </location>
</feature>
<accession>A0ABT3HFG7</accession>
<feature type="transmembrane region" description="Helical" evidence="7">
    <location>
        <begin position="21"/>
        <end position="38"/>
    </location>
</feature>
<dbReference type="InterPro" id="IPR052159">
    <property type="entry name" value="Competence_DNA_uptake"/>
</dbReference>
<dbReference type="Pfam" id="PF03772">
    <property type="entry name" value="Competence"/>
    <property type="match status" value="1"/>
</dbReference>
<gene>
    <name evidence="10" type="ORF">M2319_003483</name>
</gene>
<dbReference type="NCBIfam" id="TIGR00360">
    <property type="entry name" value="ComEC_N-term"/>
    <property type="match status" value="1"/>
</dbReference>
<evidence type="ECO:0000256" key="1">
    <source>
        <dbReference type="ARBA" id="ARBA00004651"/>
    </source>
</evidence>
<feature type="transmembrane region" description="Helical" evidence="7">
    <location>
        <begin position="305"/>
        <end position="325"/>
    </location>
</feature>
<dbReference type="PANTHER" id="PTHR30619:SF1">
    <property type="entry name" value="RECOMBINATION PROTEIN 2"/>
    <property type="match status" value="1"/>
</dbReference>
<dbReference type="Pfam" id="PF13567">
    <property type="entry name" value="DUF4131"/>
    <property type="match status" value="1"/>
</dbReference>
<dbReference type="Proteomes" id="UP001209755">
    <property type="component" value="Unassembled WGS sequence"/>
</dbReference>
<comment type="subcellular location">
    <subcellularLocation>
        <location evidence="1">Cell membrane</location>
        <topology evidence="1">Multi-pass membrane protein</topology>
    </subcellularLocation>
</comment>
<keyword evidence="3 7" id="KW-0812">Transmembrane</keyword>
<proteinExistence type="predicted"/>
<evidence type="ECO:0000256" key="5">
    <source>
        <dbReference type="ARBA" id="ARBA00023136"/>
    </source>
</evidence>
<evidence type="ECO:0000256" key="7">
    <source>
        <dbReference type="SAM" id="Phobius"/>
    </source>
</evidence>
<dbReference type="InterPro" id="IPR004477">
    <property type="entry name" value="ComEC_N"/>
</dbReference>
<reference evidence="11" key="1">
    <citation type="submission" date="2023-07" db="EMBL/GenBank/DDBJ databases">
        <title>Genome sequencing of Purple Non-Sulfur Bacteria from various extreme environments.</title>
        <authorList>
            <person name="Mayer M."/>
        </authorList>
    </citation>
    <scope>NUCLEOTIDE SEQUENCE [LARGE SCALE GENOMIC DNA]</scope>
    <source>
        <strain evidence="11">DSM 17935</strain>
    </source>
</reference>
<feature type="transmembrane region" description="Helical" evidence="7">
    <location>
        <begin position="355"/>
        <end position="387"/>
    </location>
</feature>
<evidence type="ECO:0000256" key="6">
    <source>
        <dbReference type="SAM" id="MobiDB-lite"/>
    </source>
</evidence>
<evidence type="ECO:0000256" key="4">
    <source>
        <dbReference type="ARBA" id="ARBA00022989"/>
    </source>
</evidence>
<comment type="caution">
    <text evidence="10">The sequence shown here is derived from an EMBL/GenBank/DDBJ whole genome shotgun (WGS) entry which is preliminary data.</text>
</comment>
<evidence type="ECO:0000259" key="8">
    <source>
        <dbReference type="Pfam" id="PF03772"/>
    </source>
</evidence>
<feature type="domain" description="ComEC/Rec2-related protein" evidence="8">
    <location>
        <begin position="243"/>
        <end position="531"/>
    </location>
</feature>
<keyword evidence="2" id="KW-1003">Cell membrane</keyword>
<feature type="transmembrane region" description="Helical" evidence="7">
    <location>
        <begin position="534"/>
        <end position="557"/>
    </location>
</feature>
<dbReference type="RefSeq" id="WP_264602725.1">
    <property type="nucleotide sequence ID" value="NZ_JAOQNS010000011.1"/>
</dbReference>
<keyword evidence="4 7" id="KW-1133">Transmembrane helix</keyword>
<evidence type="ECO:0000313" key="11">
    <source>
        <dbReference type="Proteomes" id="UP001209755"/>
    </source>
</evidence>
<sequence length="799" mass="83124">MDVARLWLGARFLNEIEAGRGFLWLPVGMAVGIGIYFSLPREPMLFALAGLALAAVLVARRLRERPFGFPIAALIAAMAAGLVIAKARTELVAAPRLDREMTATVIGWVEEAEEASGGLRLLIRVSSISDVSSPDQPDRVRMSVRHTGDIRLRAGDGVSVRGRLRPPRGPPIPGGYDFARAQYFAGIGATGFAYGAPKPAGPGLGPPPWDLKARAILNGARGAVAARIRDVLSGDTGAVASALIVGQRRGISEETTEALRTAGLAHILAISGLHMALVAGTVFGVVRGLLALFPGIALRHPVRQWAALTALGAGAVYLGLSGAGIATQRAFVMAAIVFAAILAGRPALTMRSVAVAALIVMVLAPEVVVGPSFQMSFAAVVALIAAYETLSERRNATAFERRGIAGLALKTLGFYVGGLALTSLIAGLATAPYAVFHFQRLAPLGLVANLAAMPLVAFVVMPLGVLSLIAIPFGLDPLVLPAMGWGIDRVIGIADWVAAATGTGSIVGRVPGVAVLSATAGLLWLALWKTRLRLFGLAGIGLGMALAPLAATPHLLISDDGRLVALRGPGGTLRFAPDTRNDFVVGTWLRADGDPRPVDDPSLVAGVLCDDLGCVLEGAERQVGISGRGPPTKEAAERSGAPASNWGQEATERQYPNGTGPPEGSLAANDTGERATANGSDLAPQHPETTAPARPPPSAVTDLAAIVAKDRARQFWRIALVRRSLAFAEDCHAADIIIASFAAPKDCARHALVFDRAALARTGATAITFTGDGDAPISIETALSKLRRPWHPPAPPERR</sequence>
<feature type="transmembrane region" description="Helical" evidence="7">
    <location>
        <begin position="447"/>
        <end position="475"/>
    </location>
</feature>
<feature type="domain" description="DUF4131" evidence="9">
    <location>
        <begin position="45"/>
        <end position="196"/>
    </location>
</feature>
<evidence type="ECO:0000256" key="3">
    <source>
        <dbReference type="ARBA" id="ARBA00022692"/>
    </source>
</evidence>
<evidence type="ECO:0000313" key="10">
    <source>
        <dbReference type="EMBL" id="MCW2309132.1"/>
    </source>
</evidence>
<feature type="transmembrane region" description="Helical" evidence="7">
    <location>
        <begin position="44"/>
        <end position="60"/>
    </location>
</feature>
<protein>
    <submittedName>
        <fullName evidence="10">Competence protein ComEC</fullName>
    </submittedName>
</protein>
<feature type="transmembrane region" description="Helical" evidence="7">
    <location>
        <begin position="267"/>
        <end position="293"/>
    </location>
</feature>
<feature type="region of interest" description="Disordered" evidence="6">
    <location>
        <begin position="623"/>
        <end position="698"/>
    </location>
</feature>
<feature type="transmembrane region" description="Helical" evidence="7">
    <location>
        <begin position="331"/>
        <end position="348"/>
    </location>
</feature>
<feature type="transmembrane region" description="Helical" evidence="7">
    <location>
        <begin position="67"/>
        <end position="85"/>
    </location>
</feature>
<organism evidence="10 11">
    <name type="scientific">Rhodobium gokarnense</name>
    <dbReference type="NCBI Taxonomy" id="364296"/>
    <lineage>
        <taxon>Bacteria</taxon>
        <taxon>Pseudomonadati</taxon>
        <taxon>Pseudomonadota</taxon>
        <taxon>Alphaproteobacteria</taxon>
        <taxon>Hyphomicrobiales</taxon>
        <taxon>Rhodobiaceae</taxon>
        <taxon>Rhodobium</taxon>
    </lineage>
</organism>
<dbReference type="EMBL" id="JAOQNS010000011">
    <property type="protein sequence ID" value="MCW2309132.1"/>
    <property type="molecule type" value="Genomic_DNA"/>
</dbReference>
<keyword evidence="5 7" id="KW-0472">Membrane</keyword>
<dbReference type="InterPro" id="IPR025405">
    <property type="entry name" value="DUF4131"/>
</dbReference>
<evidence type="ECO:0000256" key="2">
    <source>
        <dbReference type="ARBA" id="ARBA00022475"/>
    </source>
</evidence>